<proteinExistence type="predicted"/>
<dbReference type="EMBL" id="GEEE01014669">
    <property type="protein sequence ID" value="JAP48556.1"/>
    <property type="molecule type" value="Transcribed_RNA"/>
</dbReference>
<dbReference type="AlphaFoldDB" id="A0A0X3PMT3"/>
<sequence length="210" mass="23495">MFLNAFFSGCILGSPAFLLAFYHPQWLHYLCGSAIPLFSDRLGKPHIPTQLLGPLRSSLTESGPKAIITTSLFFVDALCGRREVEDGSMKATYPLCAHGHATDFLPHSDERILLGRWITKNCCLRSFFRSLIARRESLVRFRCAAPPLRFSPRLRRRSRRPRSPISATITTAVLSHSLSLTHTHAHPVRAFSLWCGASAPHCSRRCVSPL</sequence>
<name>A0A0X3PMT3_SCHSO</name>
<gene>
    <name evidence="1" type="ORF">TR119879</name>
</gene>
<evidence type="ECO:0000313" key="1">
    <source>
        <dbReference type="EMBL" id="JAP48556.1"/>
    </source>
</evidence>
<organism evidence="1">
    <name type="scientific">Schistocephalus solidus</name>
    <name type="common">Tapeworm</name>
    <dbReference type="NCBI Taxonomy" id="70667"/>
    <lineage>
        <taxon>Eukaryota</taxon>
        <taxon>Metazoa</taxon>
        <taxon>Spiralia</taxon>
        <taxon>Lophotrochozoa</taxon>
        <taxon>Platyhelminthes</taxon>
        <taxon>Cestoda</taxon>
        <taxon>Eucestoda</taxon>
        <taxon>Diphyllobothriidea</taxon>
        <taxon>Diphyllobothriidae</taxon>
        <taxon>Schistocephalus</taxon>
    </lineage>
</organism>
<accession>A0A0X3PMT3</accession>
<reference evidence="1" key="1">
    <citation type="submission" date="2016-01" db="EMBL/GenBank/DDBJ databases">
        <title>Reference transcriptome for the parasite Schistocephalus solidus: insights into the molecular evolution of parasitism.</title>
        <authorList>
            <person name="Hebert F.O."/>
            <person name="Grambauer S."/>
            <person name="Barber I."/>
            <person name="Landry C.R."/>
            <person name="Aubin-Horth N."/>
        </authorList>
    </citation>
    <scope>NUCLEOTIDE SEQUENCE</scope>
</reference>
<feature type="non-terminal residue" evidence="1">
    <location>
        <position position="210"/>
    </location>
</feature>
<protein>
    <submittedName>
        <fullName evidence="1">Uncharacterized protein</fullName>
    </submittedName>
</protein>